<gene>
    <name evidence="1" type="ORF">GPEL0_01r0675</name>
</gene>
<dbReference type="EMBL" id="BDQG01000001">
    <property type="protein sequence ID" value="GAW65666.1"/>
    <property type="molecule type" value="Genomic_DNA"/>
</dbReference>
<organism evidence="1 2">
    <name type="scientific">Geoanaerobacter pelophilus</name>
    <dbReference type="NCBI Taxonomy" id="60036"/>
    <lineage>
        <taxon>Bacteria</taxon>
        <taxon>Pseudomonadati</taxon>
        <taxon>Thermodesulfobacteriota</taxon>
        <taxon>Desulfuromonadia</taxon>
        <taxon>Geobacterales</taxon>
        <taxon>Geobacteraceae</taxon>
        <taxon>Geoanaerobacter</taxon>
    </lineage>
</organism>
<dbReference type="Proteomes" id="UP000194153">
    <property type="component" value="Unassembled WGS sequence"/>
</dbReference>
<protein>
    <submittedName>
        <fullName evidence="1">Uncharacterized protein</fullName>
    </submittedName>
</protein>
<reference evidence="1 2" key="1">
    <citation type="submission" date="2017-04" db="EMBL/GenBank/DDBJ databases">
        <authorList>
            <consortium name="Geobacter pelophilus Genome Sequencing"/>
            <person name="Aoyagi T."/>
            <person name="Koike H."/>
            <person name="Hori T."/>
        </authorList>
    </citation>
    <scope>NUCLEOTIDE SEQUENCE [LARGE SCALE GENOMIC DNA]</scope>
    <source>
        <strain evidence="1 2">Drf2</strain>
    </source>
</reference>
<evidence type="ECO:0000313" key="2">
    <source>
        <dbReference type="Proteomes" id="UP000194153"/>
    </source>
</evidence>
<comment type="caution">
    <text evidence="1">The sequence shown here is derived from an EMBL/GenBank/DDBJ whole genome shotgun (WGS) entry which is preliminary data.</text>
</comment>
<name>A0ABQ0MEZ5_9BACT</name>
<accession>A0ABQ0MEZ5</accession>
<evidence type="ECO:0000313" key="1">
    <source>
        <dbReference type="EMBL" id="GAW65666.1"/>
    </source>
</evidence>
<reference evidence="2" key="2">
    <citation type="submission" date="2017-05" db="EMBL/GenBank/DDBJ databases">
        <title>Draft genome sequence of Geobacter pelophilus, a iron(III)-reducing bacteria.</title>
        <authorList>
            <person name="Aoyagi T."/>
            <person name="Koike H."/>
            <person name="Morita T."/>
            <person name="Sato Y."/>
            <person name="Habe H."/>
            <person name="Hori T."/>
        </authorList>
    </citation>
    <scope>NUCLEOTIDE SEQUENCE [LARGE SCALE GENOMIC DNA]</scope>
    <source>
        <strain evidence="2">Drf2</strain>
    </source>
</reference>
<proteinExistence type="predicted"/>
<keyword evidence="2" id="KW-1185">Reference proteome</keyword>
<sequence>MQIQLVIFFILFPPWFRKDLMILPVIFELRQNDGPGFVFPPLADRQLTIT</sequence>